<keyword evidence="2 3" id="KW-0802">TPR repeat</keyword>
<keyword evidence="4" id="KW-1133">Transmembrane helix</keyword>
<proteinExistence type="predicted"/>
<dbReference type="EMBL" id="RQFA01000073">
    <property type="protein sequence ID" value="TGK29034.1"/>
    <property type="molecule type" value="Genomic_DNA"/>
</dbReference>
<comment type="caution">
    <text evidence="5">The sequence shown here is derived from an EMBL/GenBank/DDBJ whole genome shotgun (WGS) entry which is preliminary data.</text>
</comment>
<dbReference type="InterPro" id="IPR019734">
    <property type="entry name" value="TPR_rpt"/>
</dbReference>
<dbReference type="SUPFAM" id="SSF48452">
    <property type="entry name" value="TPR-like"/>
    <property type="match status" value="2"/>
</dbReference>
<dbReference type="PROSITE" id="PS50005">
    <property type="entry name" value="TPR"/>
    <property type="match status" value="2"/>
</dbReference>
<evidence type="ECO:0000256" key="2">
    <source>
        <dbReference type="ARBA" id="ARBA00022803"/>
    </source>
</evidence>
<reference evidence="5" key="1">
    <citation type="journal article" date="2019" name="PLoS Negl. Trop. Dis.">
        <title>Revisiting the worldwide diversity of Leptospira species in the environment.</title>
        <authorList>
            <person name="Vincent A.T."/>
            <person name="Schiettekatte O."/>
            <person name="Bourhy P."/>
            <person name="Veyrier F.J."/>
            <person name="Picardeau M."/>
        </authorList>
    </citation>
    <scope>NUCLEOTIDE SEQUENCE [LARGE SCALE GENOMIC DNA]</scope>
    <source>
        <strain evidence="5">201800299</strain>
    </source>
</reference>
<evidence type="ECO:0000256" key="3">
    <source>
        <dbReference type="PROSITE-ProRule" id="PRU00339"/>
    </source>
</evidence>
<accession>A0A5F1Z300</accession>
<dbReference type="PROSITE" id="PS50293">
    <property type="entry name" value="TPR_REGION"/>
    <property type="match status" value="1"/>
</dbReference>
<dbReference type="InterPro" id="IPR050498">
    <property type="entry name" value="Ycf3"/>
</dbReference>
<protein>
    <submittedName>
        <fullName evidence="5">Tetratricopeptide repeat protein</fullName>
    </submittedName>
</protein>
<dbReference type="OrthoDB" id="340034at2"/>
<keyword evidence="4" id="KW-0812">Transmembrane</keyword>
<dbReference type="AlphaFoldDB" id="A0A5F1Z300"/>
<dbReference type="SMART" id="SM00028">
    <property type="entry name" value="TPR"/>
    <property type="match status" value="5"/>
</dbReference>
<feature type="repeat" description="TPR" evidence="3">
    <location>
        <begin position="205"/>
        <end position="238"/>
    </location>
</feature>
<sequence length="282" mass="32005">MENKILGWFLFLGFAIFISGFFVSKPASESDNSASPSLISGFVSFLGELKTSMESSQSSSVSTTNQEDSREIFSRAYQAYEKGDYQEAIETYSRYIDAVSNDPAAHYNRALAYYNSSRYQEALTDLDRAIELDPNNVDYYFYKAYSLEYLDDCAEAIAAFQKYLEQKDGDVSFYGHKARCENQEKNFEQGLKDALKAQALDKNDAYSLFEIAFAQYALGRYSDSADSYTKLLKIQPKNQIALRNRGLSLIMTKKTAAACRDFRKSAQLGYEEAKESIKEYCN</sequence>
<gene>
    <name evidence="5" type="ORF">EHQ17_16905</name>
</gene>
<evidence type="ECO:0000256" key="4">
    <source>
        <dbReference type="SAM" id="Phobius"/>
    </source>
</evidence>
<organism evidence="5 6">
    <name type="scientific">Leptospira gomenensis</name>
    <dbReference type="NCBI Taxonomy" id="2484974"/>
    <lineage>
        <taxon>Bacteria</taxon>
        <taxon>Pseudomonadati</taxon>
        <taxon>Spirochaetota</taxon>
        <taxon>Spirochaetia</taxon>
        <taxon>Leptospirales</taxon>
        <taxon>Leptospiraceae</taxon>
        <taxon>Leptospira</taxon>
    </lineage>
</organism>
<name>A0A5F1Z300_9LEPT</name>
<dbReference type="Gene3D" id="1.25.40.10">
    <property type="entry name" value="Tetratricopeptide repeat domain"/>
    <property type="match status" value="2"/>
</dbReference>
<dbReference type="PANTHER" id="PTHR44858:SF1">
    <property type="entry name" value="UDP-N-ACETYLGLUCOSAMINE--PEPTIDE N-ACETYLGLUCOSAMINYLTRANSFERASE SPINDLY-RELATED"/>
    <property type="match status" value="1"/>
</dbReference>
<keyword evidence="1" id="KW-0677">Repeat</keyword>
<evidence type="ECO:0000313" key="5">
    <source>
        <dbReference type="EMBL" id="TGK29034.1"/>
    </source>
</evidence>
<feature type="repeat" description="TPR" evidence="3">
    <location>
        <begin position="103"/>
        <end position="136"/>
    </location>
</feature>
<dbReference type="Proteomes" id="UP000298277">
    <property type="component" value="Unassembled WGS sequence"/>
</dbReference>
<dbReference type="RefSeq" id="WP_135590328.1">
    <property type="nucleotide sequence ID" value="NZ_RQEZ01000007.1"/>
</dbReference>
<evidence type="ECO:0000313" key="6">
    <source>
        <dbReference type="Proteomes" id="UP000298277"/>
    </source>
</evidence>
<keyword evidence="4" id="KW-0472">Membrane</keyword>
<feature type="transmembrane region" description="Helical" evidence="4">
    <location>
        <begin position="6"/>
        <end position="23"/>
    </location>
</feature>
<dbReference type="PANTHER" id="PTHR44858">
    <property type="entry name" value="TETRATRICOPEPTIDE REPEAT PROTEIN 6"/>
    <property type="match status" value="1"/>
</dbReference>
<keyword evidence="6" id="KW-1185">Reference proteome</keyword>
<dbReference type="InterPro" id="IPR011990">
    <property type="entry name" value="TPR-like_helical_dom_sf"/>
</dbReference>
<evidence type="ECO:0000256" key="1">
    <source>
        <dbReference type="ARBA" id="ARBA00022737"/>
    </source>
</evidence>
<dbReference type="Pfam" id="PF13432">
    <property type="entry name" value="TPR_16"/>
    <property type="match status" value="3"/>
</dbReference>